<dbReference type="InterPro" id="IPR037923">
    <property type="entry name" value="HTH-like"/>
</dbReference>
<keyword evidence="3" id="KW-0804">Transcription</keyword>
<evidence type="ECO:0000313" key="5">
    <source>
        <dbReference type="EMBL" id="QHQ61689.1"/>
    </source>
</evidence>
<accession>A0A6P1TNC1</accession>
<dbReference type="SUPFAM" id="SSF46689">
    <property type="entry name" value="Homeodomain-like"/>
    <property type="match status" value="2"/>
</dbReference>
<dbReference type="SUPFAM" id="SSF51215">
    <property type="entry name" value="Regulatory protein AraC"/>
    <property type="match status" value="1"/>
</dbReference>
<dbReference type="Gene3D" id="2.60.120.10">
    <property type="entry name" value="Jelly Rolls"/>
    <property type="match status" value="1"/>
</dbReference>
<protein>
    <submittedName>
        <fullName evidence="5">Helix-turn-helix domain-containing protein</fullName>
    </submittedName>
</protein>
<dbReference type="AlphaFoldDB" id="A0A6P1TNC1"/>
<dbReference type="Pfam" id="PF02311">
    <property type="entry name" value="AraC_binding"/>
    <property type="match status" value="1"/>
</dbReference>
<dbReference type="InterPro" id="IPR020449">
    <property type="entry name" value="Tscrpt_reg_AraC-type_HTH"/>
</dbReference>
<dbReference type="InterPro" id="IPR018060">
    <property type="entry name" value="HTH_AraC"/>
</dbReference>
<dbReference type="PANTHER" id="PTHR43280">
    <property type="entry name" value="ARAC-FAMILY TRANSCRIPTIONAL REGULATOR"/>
    <property type="match status" value="1"/>
</dbReference>
<evidence type="ECO:0000259" key="4">
    <source>
        <dbReference type="PROSITE" id="PS01124"/>
    </source>
</evidence>
<dbReference type="Pfam" id="PF12833">
    <property type="entry name" value="HTH_18"/>
    <property type="match status" value="1"/>
</dbReference>
<evidence type="ECO:0000256" key="1">
    <source>
        <dbReference type="ARBA" id="ARBA00023015"/>
    </source>
</evidence>
<dbReference type="InterPro" id="IPR003313">
    <property type="entry name" value="AraC-bd"/>
</dbReference>
<evidence type="ECO:0000313" key="6">
    <source>
        <dbReference type="Proteomes" id="UP000464314"/>
    </source>
</evidence>
<dbReference type="InterPro" id="IPR009057">
    <property type="entry name" value="Homeodomain-like_sf"/>
</dbReference>
<dbReference type="InterPro" id="IPR014710">
    <property type="entry name" value="RmlC-like_jellyroll"/>
</dbReference>
<dbReference type="KEGG" id="anr:Ana3638_13660"/>
<sequence length="268" mass="31128">MKNNFSYEYIRDNFNQIACWSVDNNHYWPHFHSSIEIIYVTAGELKVTLNGQVYLVRQSNFLIIPSYYIHSYATDIFSSAYICIIPLDSIPSYKSTFSKKTFASLLVEKPPFEEELKHCLDSLCNIPKNIIHSALENILKGYIYVFLGLLINHVGLVDITDTKMISLAQEILIYLQDNYLKPLKLEEISEHFGYSRSRFSHIFNEFFDCKLVEYINGLRCRHALELLREKNTTITDIALASGFDSTRTFYRAFQKCFGCTPNESLTKL</sequence>
<dbReference type="EMBL" id="CP048000">
    <property type="protein sequence ID" value="QHQ61689.1"/>
    <property type="molecule type" value="Genomic_DNA"/>
</dbReference>
<organism evidence="5 6">
    <name type="scientific">Anaerocolumna sedimenticola</name>
    <dbReference type="NCBI Taxonomy" id="2696063"/>
    <lineage>
        <taxon>Bacteria</taxon>
        <taxon>Bacillati</taxon>
        <taxon>Bacillota</taxon>
        <taxon>Clostridia</taxon>
        <taxon>Lachnospirales</taxon>
        <taxon>Lachnospiraceae</taxon>
        <taxon>Anaerocolumna</taxon>
    </lineage>
</organism>
<dbReference type="PROSITE" id="PS01124">
    <property type="entry name" value="HTH_ARAC_FAMILY_2"/>
    <property type="match status" value="1"/>
</dbReference>
<reference evidence="5 6" key="1">
    <citation type="submission" date="2020-01" db="EMBL/GenBank/DDBJ databases">
        <title>Genome analysis of Anaerocolumna sp. CBA3638.</title>
        <authorList>
            <person name="Kim J."/>
            <person name="Roh S.W."/>
        </authorList>
    </citation>
    <scope>NUCLEOTIDE SEQUENCE [LARGE SCALE GENOMIC DNA]</scope>
    <source>
        <strain evidence="5 6">CBA3638</strain>
    </source>
</reference>
<gene>
    <name evidence="5" type="ORF">Ana3638_13660</name>
</gene>
<dbReference type="Gene3D" id="1.10.10.60">
    <property type="entry name" value="Homeodomain-like"/>
    <property type="match status" value="2"/>
</dbReference>
<keyword evidence="6" id="KW-1185">Reference proteome</keyword>
<name>A0A6P1TNC1_9FIRM</name>
<evidence type="ECO:0000256" key="2">
    <source>
        <dbReference type="ARBA" id="ARBA00023125"/>
    </source>
</evidence>
<keyword evidence="2" id="KW-0238">DNA-binding</keyword>
<dbReference type="PANTHER" id="PTHR43280:SF2">
    <property type="entry name" value="HTH-TYPE TRANSCRIPTIONAL REGULATOR EXSA"/>
    <property type="match status" value="1"/>
</dbReference>
<keyword evidence="1" id="KW-0805">Transcription regulation</keyword>
<dbReference type="Proteomes" id="UP000464314">
    <property type="component" value="Chromosome"/>
</dbReference>
<dbReference type="GO" id="GO:0003700">
    <property type="term" value="F:DNA-binding transcription factor activity"/>
    <property type="evidence" value="ECO:0007669"/>
    <property type="project" value="InterPro"/>
</dbReference>
<dbReference type="PRINTS" id="PR00032">
    <property type="entry name" value="HTHARAC"/>
</dbReference>
<dbReference type="GO" id="GO:0043565">
    <property type="term" value="F:sequence-specific DNA binding"/>
    <property type="evidence" value="ECO:0007669"/>
    <property type="project" value="InterPro"/>
</dbReference>
<dbReference type="RefSeq" id="WP_161838514.1">
    <property type="nucleotide sequence ID" value="NZ_CP048000.1"/>
</dbReference>
<proteinExistence type="predicted"/>
<dbReference type="SMART" id="SM00342">
    <property type="entry name" value="HTH_ARAC"/>
    <property type="match status" value="1"/>
</dbReference>
<evidence type="ECO:0000256" key="3">
    <source>
        <dbReference type="ARBA" id="ARBA00023163"/>
    </source>
</evidence>
<feature type="domain" description="HTH araC/xylS-type" evidence="4">
    <location>
        <begin position="169"/>
        <end position="267"/>
    </location>
</feature>